<evidence type="ECO:0000256" key="1">
    <source>
        <dbReference type="SAM" id="Phobius"/>
    </source>
</evidence>
<protein>
    <submittedName>
        <fullName evidence="3">Uncharacterized protein</fullName>
    </submittedName>
</protein>
<proteinExistence type="predicted"/>
<dbReference type="OrthoDB" id="4557591at2"/>
<gene>
    <name evidence="3" type="ORF">FAB82_17050</name>
</gene>
<reference evidence="3 4" key="2">
    <citation type="submission" date="2019-05" db="EMBL/GenBank/DDBJ databases">
        <title>Glycomyces buryatensis sp. nov.</title>
        <authorList>
            <person name="Nikitina E."/>
        </authorList>
    </citation>
    <scope>NUCLEOTIDE SEQUENCE [LARGE SCALE GENOMIC DNA]</scope>
    <source>
        <strain evidence="3 4">18</strain>
    </source>
</reference>
<feature type="chain" id="PRO_5020400567" evidence="2">
    <location>
        <begin position="25"/>
        <end position="119"/>
    </location>
</feature>
<dbReference type="RefSeq" id="WP_136535743.1">
    <property type="nucleotide sequence ID" value="NZ_STGY01000064.1"/>
</dbReference>
<feature type="transmembrane region" description="Helical" evidence="1">
    <location>
        <begin position="84"/>
        <end position="102"/>
    </location>
</feature>
<feature type="signal peptide" evidence="2">
    <location>
        <begin position="1"/>
        <end position="24"/>
    </location>
</feature>
<evidence type="ECO:0000313" key="4">
    <source>
        <dbReference type="Proteomes" id="UP000308760"/>
    </source>
</evidence>
<keyword evidence="1" id="KW-0812">Transmembrane</keyword>
<evidence type="ECO:0000313" key="3">
    <source>
        <dbReference type="EMBL" id="THV39686.1"/>
    </source>
</evidence>
<sequence>MRLLISRIVAVAVCAPLAAQLAFDADYRADNIFAIPDAIGCAVLLVSAVLPAKRAEVGLTAGLGYMGGVVMVAAFGRIDSGDTFNAVLNFVIAAVFTVLAAWHVHGFRRRGAGAAPAAG</sequence>
<organism evidence="3 4">
    <name type="scientific">Glycomyces buryatensis</name>
    <dbReference type="NCBI Taxonomy" id="2570927"/>
    <lineage>
        <taxon>Bacteria</taxon>
        <taxon>Bacillati</taxon>
        <taxon>Actinomycetota</taxon>
        <taxon>Actinomycetes</taxon>
        <taxon>Glycomycetales</taxon>
        <taxon>Glycomycetaceae</taxon>
        <taxon>Glycomyces</taxon>
    </lineage>
</organism>
<dbReference type="Proteomes" id="UP000308760">
    <property type="component" value="Unassembled WGS sequence"/>
</dbReference>
<feature type="transmembrane region" description="Helical" evidence="1">
    <location>
        <begin position="32"/>
        <end position="50"/>
    </location>
</feature>
<feature type="transmembrane region" description="Helical" evidence="1">
    <location>
        <begin position="57"/>
        <end position="78"/>
    </location>
</feature>
<comment type="caution">
    <text evidence="3">The sequence shown here is derived from an EMBL/GenBank/DDBJ whole genome shotgun (WGS) entry which is preliminary data.</text>
</comment>
<dbReference type="EMBL" id="STGY01000064">
    <property type="protein sequence ID" value="THV39686.1"/>
    <property type="molecule type" value="Genomic_DNA"/>
</dbReference>
<keyword evidence="2" id="KW-0732">Signal</keyword>
<dbReference type="AlphaFoldDB" id="A0A4V4HS00"/>
<keyword evidence="1" id="KW-1133">Transmembrane helix</keyword>
<keyword evidence="4" id="KW-1185">Reference proteome</keyword>
<reference evidence="4" key="1">
    <citation type="submission" date="2019-04" db="EMBL/GenBank/DDBJ databases">
        <title>Nocardioides xinjiangensis sp. nov.</title>
        <authorList>
            <person name="Liu S."/>
        </authorList>
    </citation>
    <scope>NUCLEOTIDE SEQUENCE [LARGE SCALE GENOMIC DNA]</scope>
    <source>
        <strain evidence="4">18</strain>
    </source>
</reference>
<keyword evidence="1" id="KW-0472">Membrane</keyword>
<name>A0A4V4HS00_9ACTN</name>
<accession>A0A4V4HS00</accession>
<evidence type="ECO:0000256" key="2">
    <source>
        <dbReference type="SAM" id="SignalP"/>
    </source>
</evidence>